<comment type="caution">
    <text evidence="1">The sequence shown here is derived from an EMBL/GenBank/DDBJ whole genome shotgun (WGS) entry which is preliminary data.</text>
</comment>
<dbReference type="Proteomes" id="UP000315295">
    <property type="component" value="Unassembled WGS sequence"/>
</dbReference>
<reference evidence="1 2" key="1">
    <citation type="journal article" date="2019" name="G3 (Bethesda)">
        <title>Sequencing of a Wild Apple (Malus baccata) Genome Unravels the Differences Between Cultivated and Wild Apple Species Regarding Disease Resistance and Cold Tolerance.</title>
        <authorList>
            <person name="Chen X."/>
        </authorList>
    </citation>
    <scope>NUCLEOTIDE SEQUENCE [LARGE SCALE GENOMIC DNA]</scope>
    <source>
        <strain evidence="2">cv. Shandingzi</strain>
        <tissue evidence="1">Leaves</tissue>
    </source>
</reference>
<dbReference type="EMBL" id="VIEB01000312">
    <property type="protein sequence ID" value="TQD95501.1"/>
    <property type="molecule type" value="Genomic_DNA"/>
</dbReference>
<name>A0A540M9W0_MALBA</name>
<accession>A0A540M9W0</accession>
<dbReference type="AlphaFoldDB" id="A0A540M9W0"/>
<evidence type="ECO:0000313" key="1">
    <source>
        <dbReference type="EMBL" id="TQD95501.1"/>
    </source>
</evidence>
<proteinExistence type="predicted"/>
<evidence type="ECO:0000313" key="2">
    <source>
        <dbReference type="Proteomes" id="UP000315295"/>
    </source>
</evidence>
<gene>
    <name evidence="1" type="ORF">C1H46_018857</name>
</gene>
<keyword evidence="2" id="KW-1185">Reference proteome</keyword>
<organism evidence="1 2">
    <name type="scientific">Malus baccata</name>
    <name type="common">Siberian crab apple</name>
    <name type="synonym">Pyrus baccata</name>
    <dbReference type="NCBI Taxonomy" id="106549"/>
    <lineage>
        <taxon>Eukaryota</taxon>
        <taxon>Viridiplantae</taxon>
        <taxon>Streptophyta</taxon>
        <taxon>Embryophyta</taxon>
        <taxon>Tracheophyta</taxon>
        <taxon>Spermatophyta</taxon>
        <taxon>Magnoliopsida</taxon>
        <taxon>eudicotyledons</taxon>
        <taxon>Gunneridae</taxon>
        <taxon>Pentapetalae</taxon>
        <taxon>rosids</taxon>
        <taxon>fabids</taxon>
        <taxon>Rosales</taxon>
        <taxon>Rosaceae</taxon>
        <taxon>Amygdaloideae</taxon>
        <taxon>Maleae</taxon>
        <taxon>Malus</taxon>
    </lineage>
</organism>
<sequence length="71" mass="7642">MIFHGPVKKAHAGVAAMTIVEGLELSWLEFTDELVHGKPGRSTDKAGDLHCPVLKSSSHEAKAKIAMNLSF</sequence>
<protein>
    <submittedName>
        <fullName evidence="1">Uncharacterized protein</fullName>
    </submittedName>
</protein>